<feature type="compositionally biased region" description="Basic and acidic residues" evidence="1">
    <location>
        <begin position="139"/>
        <end position="153"/>
    </location>
</feature>
<dbReference type="Pfam" id="PF12720">
    <property type="entry name" value="DUF3807"/>
    <property type="match status" value="1"/>
</dbReference>
<evidence type="ECO:0000256" key="1">
    <source>
        <dbReference type="SAM" id="MobiDB-lite"/>
    </source>
</evidence>
<dbReference type="AlphaFoldDB" id="A0A8J8VYM1"/>
<dbReference type="Proteomes" id="UP000631181">
    <property type="component" value="Unassembled WGS sequence"/>
</dbReference>
<organism evidence="2 3">
    <name type="scientific">Penicillium ucsense</name>
    <dbReference type="NCBI Taxonomy" id="2839758"/>
    <lineage>
        <taxon>Eukaryota</taxon>
        <taxon>Fungi</taxon>
        <taxon>Dikarya</taxon>
        <taxon>Ascomycota</taxon>
        <taxon>Pezizomycotina</taxon>
        <taxon>Eurotiomycetes</taxon>
        <taxon>Eurotiomycetidae</taxon>
        <taxon>Eurotiales</taxon>
        <taxon>Aspergillaceae</taxon>
        <taxon>Penicillium</taxon>
    </lineage>
</organism>
<dbReference type="EMBL" id="WIWV01000087">
    <property type="protein sequence ID" value="KAF7714341.1"/>
    <property type="molecule type" value="Genomic_DNA"/>
</dbReference>
<dbReference type="PANTHER" id="PTHR40642:SF1">
    <property type="entry name" value="YALI0F31295P"/>
    <property type="match status" value="1"/>
</dbReference>
<dbReference type="PANTHER" id="PTHR40642">
    <property type="entry name" value="YALI0F31295P"/>
    <property type="match status" value="1"/>
</dbReference>
<keyword evidence="3" id="KW-1185">Reference proteome</keyword>
<evidence type="ECO:0000313" key="3">
    <source>
        <dbReference type="Proteomes" id="UP000631181"/>
    </source>
</evidence>
<feature type="region of interest" description="Disordered" evidence="1">
    <location>
        <begin position="92"/>
        <end position="199"/>
    </location>
</feature>
<dbReference type="InterPro" id="IPR024526">
    <property type="entry name" value="DUF3807"/>
</dbReference>
<accession>A0A8J8VYM1</accession>
<reference evidence="2" key="1">
    <citation type="journal article" date="2020" name="Front. Microbiol.">
        <title>Gene regulatory networks of Penicillium echinulatum 2HH and Penicillium oxalicum 114-2 inferred by a computational biology approach.</title>
        <authorList>
            <person name="Lenz A.R."/>
            <person name="Galan-Vasquez E."/>
            <person name="Balbinot E."/>
            <person name="De Abreu F.P."/>
            <person name="De Oliveira N.S."/>
            <person name="Da Rosa L.O."/>
            <person name="De Avila E Silva S."/>
            <person name="Camassola M."/>
            <person name="Dillon A.J.P."/>
            <person name="Perez-Rueda E."/>
        </authorList>
    </citation>
    <scope>NUCLEOTIDE SEQUENCE</scope>
    <source>
        <strain evidence="2">S1M29</strain>
    </source>
</reference>
<feature type="compositionally biased region" description="Low complexity" evidence="1">
    <location>
        <begin position="163"/>
        <end position="175"/>
    </location>
</feature>
<dbReference type="OrthoDB" id="5422320at2759"/>
<comment type="caution">
    <text evidence="2">The sequence shown here is derived from an EMBL/GenBank/DDBJ whole genome shotgun (WGS) entry which is preliminary data.</text>
</comment>
<proteinExistence type="predicted"/>
<feature type="compositionally biased region" description="Low complexity" evidence="1">
    <location>
        <begin position="113"/>
        <end position="122"/>
    </location>
</feature>
<protein>
    <submittedName>
        <fullName evidence="2">Uncharacterized protein</fullName>
    </submittedName>
</protein>
<gene>
    <name evidence="2" type="ORF">PECM_008394</name>
</gene>
<name>A0A8J8VYM1_9EURO</name>
<evidence type="ECO:0000313" key="2">
    <source>
        <dbReference type="EMBL" id="KAF7714341.1"/>
    </source>
</evidence>
<sequence length="199" mass="22365">MQIPTITLEDLQSFQATHFPGARSSLQPPYPDAADPVTSDTRSTEEDDLGHYPDGVKRTLTDEQIRIFRHTEVHALLRKRQLEQDDAEYEARAGKRSLDENASVEVQDRALDSSDSLVSDTLQQRRQVSPALGKRLKRVDHEVPDRPERSLDYEDHDDVQGKASVPASASAPASALDQAQRTRQAHPTFHGRKIISYDD</sequence>
<feature type="region of interest" description="Disordered" evidence="1">
    <location>
        <begin position="18"/>
        <end position="56"/>
    </location>
</feature>